<dbReference type="InterPro" id="IPR054708">
    <property type="entry name" value="MTPAP-like_central"/>
</dbReference>
<evidence type="ECO:0000313" key="4">
    <source>
        <dbReference type="EMBL" id="KAK9868283.1"/>
    </source>
</evidence>
<feature type="region of interest" description="Disordered" evidence="1">
    <location>
        <begin position="1"/>
        <end position="23"/>
    </location>
</feature>
<feature type="region of interest" description="Disordered" evidence="1">
    <location>
        <begin position="555"/>
        <end position="586"/>
    </location>
</feature>
<evidence type="ECO:0000313" key="5">
    <source>
        <dbReference type="Proteomes" id="UP001485043"/>
    </source>
</evidence>
<dbReference type="PANTHER" id="PTHR45979:SF30">
    <property type="entry name" value="NUCLEOTIDYLTRANSFERASE"/>
    <property type="match status" value="1"/>
</dbReference>
<dbReference type="InterPro" id="IPR058920">
    <property type="entry name" value="PAP-OAS1-bd-rel"/>
</dbReference>
<dbReference type="AlphaFoldDB" id="A0AAW1TFS4"/>
<evidence type="ECO:0008006" key="6">
    <source>
        <dbReference type="Google" id="ProtNLM"/>
    </source>
</evidence>
<feature type="domain" description="PAP/OAS1 substrate-binding-related" evidence="3">
    <location>
        <begin position="172"/>
        <end position="369"/>
    </location>
</feature>
<protein>
    <recommendedName>
        <fullName evidence="6">Polymerase nucleotidyl transferase domain-containing protein</fullName>
    </recommendedName>
</protein>
<accession>A0AAW1TFS4</accession>
<dbReference type="PANTHER" id="PTHR45979">
    <property type="entry name" value="PAP/OAS1 SUBSTRATE-BINDING DOMAIN SUPERFAMILY"/>
    <property type="match status" value="1"/>
</dbReference>
<feature type="region of interest" description="Disordered" evidence="1">
    <location>
        <begin position="598"/>
        <end position="726"/>
    </location>
</feature>
<dbReference type="SUPFAM" id="SSF81631">
    <property type="entry name" value="PAP/OAS1 substrate-binding domain"/>
    <property type="match status" value="1"/>
</dbReference>
<name>A0AAW1TFS4_9CHLO</name>
<dbReference type="SUPFAM" id="SSF81301">
    <property type="entry name" value="Nucleotidyltransferase"/>
    <property type="match status" value="1"/>
</dbReference>
<feature type="compositionally biased region" description="Low complexity" evidence="1">
    <location>
        <begin position="385"/>
        <end position="402"/>
    </location>
</feature>
<dbReference type="InterPro" id="IPR043519">
    <property type="entry name" value="NT_sf"/>
</dbReference>
<feature type="region of interest" description="Disordered" evidence="1">
    <location>
        <begin position="373"/>
        <end position="436"/>
    </location>
</feature>
<sequence length="865" mass="92053">MAHKSPQQPQSQTLETQSRPTSSAQYASLLDERVEQLLGKIKPGQYSEQRRLAVATYACNAISNCFAPEHETAACVFGSVPLKTYLPDGDIDIAFFQRRGSLTKDTWANRLLQFLEKEQKCRSDFQVKDAHVINAEVKLLKCLINNIIVDISFNTVGGLCTVAFLEQVDRKIGHDHFFKRSIILIKAWCYYESRLLGAPHGLISTYALETMVLYIFNAYHASLKTPLQVLQKFLSVFSSFDWERQCLCLSGPVPLSSLPEHLTEEPAASLEAPLFLPGDFLEHMHKRYDPVGAVEPAKGAPPPRSFPPKYLNIMDPLLPTNNLGRSVNQASSKRIKLALRNGATTLERILAKDGAEAVRALDDFFRITWTAQQEEAPTQPPNPIPAGANPLAAFPAAQPQAPRNGYRGSQSMGGSPWSSAHPSPHAPPSEPGSARSYGYAGGVNGWSIEARQAALQQSAPLLLAASGLTMTSVPFTMQSYPLVPRDDLAGDLQGMDNQLMWAKSCQGPQASSRPGPANGGPRMPYSRGPAGGPMGMQRVGLSPGWEDQALSGAGRYLQGRGPVRDAGNAGPSAFRSRAPTRSTSAGNLHETAMLLQGSRAGSPHGRQLLPGQASVSAQTSPQGPGKRSSQPPWMQPPQQPGPVLSFTPNPLPVPSTSRGTANGSMDPAHFPQAANLQFGGIGQAKPSSGPHTQRQPPAGPPPAPSSLALPATGQQQQQQQKSQLAQISHDAGMMMPIRQGPKRGRSQESLRTIPFHMQEPGQEATAFFGPANAPGHQGTHSGPPDGASGAAPPSHPAGPSFTWAEEDFPSLAAAKGPSSKVPPGRPSKGPTCNSQAAVPGRSGQPSSNHPPALNTASQPQGSASS</sequence>
<evidence type="ECO:0000259" key="3">
    <source>
        <dbReference type="Pfam" id="PF26180"/>
    </source>
</evidence>
<dbReference type="Pfam" id="PF22600">
    <property type="entry name" value="MTPAP-like_central"/>
    <property type="match status" value="1"/>
</dbReference>
<dbReference type="Gene3D" id="1.10.1410.10">
    <property type="match status" value="1"/>
</dbReference>
<feature type="compositionally biased region" description="Low complexity" evidence="1">
    <location>
        <begin position="781"/>
        <end position="800"/>
    </location>
</feature>
<gene>
    <name evidence="4" type="ORF">WJX84_002912</name>
</gene>
<dbReference type="Gene3D" id="3.30.460.10">
    <property type="entry name" value="Beta Polymerase, domain 2"/>
    <property type="match status" value="1"/>
</dbReference>
<dbReference type="Pfam" id="PF26180">
    <property type="entry name" value="PAP-OAS1"/>
    <property type="match status" value="1"/>
</dbReference>
<feature type="compositionally biased region" description="Polar residues" evidence="1">
    <location>
        <begin position="654"/>
        <end position="663"/>
    </location>
</feature>
<dbReference type="EMBL" id="JALJOV010000036">
    <property type="protein sequence ID" value="KAK9868283.1"/>
    <property type="molecule type" value="Genomic_DNA"/>
</dbReference>
<reference evidence="4 5" key="1">
    <citation type="journal article" date="2024" name="Nat. Commun.">
        <title>Phylogenomics reveals the evolutionary origins of lichenization in chlorophyte algae.</title>
        <authorList>
            <person name="Puginier C."/>
            <person name="Libourel C."/>
            <person name="Otte J."/>
            <person name="Skaloud P."/>
            <person name="Haon M."/>
            <person name="Grisel S."/>
            <person name="Petersen M."/>
            <person name="Berrin J.G."/>
            <person name="Delaux P.M."/>
            <person name="Dal Grande F."/>
            <person name="Keller J."/>
        </authorList>
    </citation>
    <scope>NUCLEOTIDE SEQUENCE [LARGE SCALE GENOMIC DNA]</scope>
    <source>
        <strain evidence="4 5">SAG 2523</strain>
    </source>
</reference>
<dbReference type="Proteomes" id="UP001485043">
    <property type="component" value="Unassembled WGS sequence"/>
</dbReference>
<feature type="region of interest" description="Disordered" evidence="1">
    <location>
        <begin position="765"/>
        <end position="865"/>
    </location>
</feature>
<feature type="region of interest" description="Disordered" evidence="1">
    <location>
        <begin position="505"/>
        <end position="530"/>
    </location>
</feature>
<feature type="compositionally biased region" description="Polar residues" evidence="1">
    <location>
        <begin position="843"/>
        <end position="865"/>
    </location>
</feature>
<feature type="domain" description="Poly(A) RNA polymerase mitochondrial-like central palm" evidence="2">
    <location>
        <begin position="30"/>
        <end position="160"/>
    </location>
</feature>
<evidence type="ECO:0000256" key="1">
    <source>
        <dbReference type="SAM" id="MobiDB-lite"/>
    </source>
</evidence>
<evidence type="ECO:0000259" key="2">
    <source>
        <dbReference type="Pfam" id="PF22600"/>
    </source>
</evidence>
<feature type="compositionally biased region" description="Polar residues" evidence="1">
    <location>
        <begin position="613"/>
        <end position="622"/>
    </location>
</feature>
<proteinExistence type="predicted"/>
<keyword evidence="5" id="KW-1185">Reference proteome</keyword>
<feature type="compositionally biased region" description="Low complexity" evidence="1">
    <location>
        <begin position="705"/>
        <end position="720"/>
    </location>
</feature>
<comment type="caution">
    <text evidence="4">The sequence shown here is derived from an EMBL/GenBank/DDBJ whole genome shotgun (WGS) entry which is preliminary data.</text>
</comment>
<dbReference type="InterPro" id="IPR058921">
    <property type="entry name" value="PAP/OAS1-rel"/>
</dbReference>
<organism evidence="4 5">
    <name type="scientific">Apatococcus fuscideae</name>
    <dbReference type="NCBI Taxonomy" id="2026836"/>
    <lineage>
        <taxon>Eukaryota</taxon>
        <taxon>Viridiplantae</taxon>
        <taxon>Chlorophyta</taxon>
        <taxon>core chlorophytes</taxon>
        <taxon>Trebouxiophyceae</taxon>
        <taxon>Chlorellales</taxon>
        <taxon>Chlorellaceae</taxon>
        <taxon>Apatococcus</taxon>
    </lineage>
</organism>
<feature type="compositionally biased region" description="Polar residues" evidence="1">
    <location>
        <begin position="685"/>
        <end position="695"/>
    </location>
</feature>
<feature type="compositionally biased region" description="Low complexity" evidence="1">
    <location>
        <begin position="413"/>
        <end position="423"/>
    </location>
</feature>